<evidence type="ECO:0000313" key="4">
    <source>
        <dbReference type="Proteomes" id="UP001220964"/>
    </source>
</evidence>
<dbReference type="InterPro" id="IPR041255">
    <property type="entry name" value="LpxI_N"/>
</dbReference>
<feature type="domain" description="LpxI N-terminal" evidence="2">
    <location>
        <begin position="3"/>
        <end position="128"/>
    </location>
</feature>
<dbReference type="GO" id="GO:0016787">
    <property type="term" value="F:hydrolase activity"/>
    <property type="evidence" value="ECO:0007669"/>
    <property type="project" value="UniProtKB-KW"/>
</dbReference>
<dbReference type="EMBL" id="JARGYC010000045">
    <property type="protein sequence ID" value="MDF0602265.1"/>
    <property type="molecule type" value="Genomic_DNA"/>
</dbReference>
<dbReference type="InterPro" id="IPR043167">
    <property type="entry name" value="LpxI_C_sf"/>
</dbReference>
<proteinExistence type="predicted"/>
<keyword evidence="3" id="KW-0378">Hydrolase</keyword>
<dbReference type="EC" id="3.6.1.54" evidence="3"/>
<dbReference type="Gene3D" id="3.40.140.80">
    <property type="match status" value="1"/>
</dbReference>
<organism evidence="3 4">
    <name type="scientific">Psychromarinibacter sediminicola</name>
    <dbReference type="NCBI Taxonomy" id="3033385"/>
    <lineage>
        <taxon>Bacteria</taxon>
        <taxon>Pseudomonadati</taxon>
        <taxon>Pseudomonadota</taxon>
        <taxon>Alphaproteobacteria</taxon>
        <taxon>Rhodobacterales</taxon>
        <taxon>Paracoccaceae</taxon>
        <taxon>Psychromarinibacter</taxon>
    </lineage>
</organism>
<evidence type="ECO:0000313" key="3">
    <source>
        <dbReference type="EMBL" id="MDF0602265.1"/>
    </source>
</evidence>
<keyword evidence="4" id="KW-1185">Reference proteome</keyword>
<evidence type="ECO:0000259" key="1">
    <source>
        <dbReference type="Pfam" id="PF06230"/>
    </source>
</evidence>
<evidence type="ECO:0000259" key="2">
    <source>
        <dbReference type="Pfam" id="PF17930"/>
    </source>
</evidence>
<dbReference type="InterPro" id="IPR053174">
    <property type="entry name" value="LpxI"/>
</dbReference>
<dbReference type="PANTHER" id="PTHR39962:SF1">
    <property type="entry name" value="LPXI FAMILY PROTEIN"/>
    <property type="match status" value="1"/>
</dbReference>
<dbReference type="RefSeq" id="WP_275568395.1">
    <property type="nucleotide sequence ID" value="NZ_JARGYC010000045.1"/>
</dbReference>
<dbReference type="Pfam" id="PF17930">
    <property type="entry name" value="LpxI_N"/>
    <property type="match status" value="1"/>
</dbReference>
<name>A0AAE3NWK3_9RHOB</name>
<gene>
    <name evidence="3" type="primary">lpxI</name>
    <name evidence="3" type="ORF">P1J78_16110</name>
</gene>
<feature type="domain" description="LpxI C-terminal" evidence="1">
    <location>
        <begin position="131"/>
        <end position="263"/>
    </location>
</feature>
<dbReference type="PANTHER" id="PTHR39962">
    <property type="entry name" value="BLL4848 PROTEIN"/>
    <property type="match status" value="1"/>
</dbReference>
<accession>A0AAE3NWK3</accession>
<dbReference type="AlphaFoldDB" id="A0AAE3NWK3"/>
<comment type="caution">
    <text evidence="3">The sequence shown here is derived from an EMBL/GenBank/DDBJ whole genome shotgun (WGS) entry which is preliminary data.</text>
</comment>
<dbReference type="Proteomes" id="UP001220964">
    <property type="component" value="Unassembled WGS sequence"/>
</dbReference>
<reference evidence="3" key="1">
    <citation type="submission" date="2023-03" db="EMBL/GenBank/DDBJ databases">
        <title>Multiphase analysis and comparison of six strains from genera Psychromarinibacter, Lutimaribacter, and Maritimibacter, including a novel species: Psychromarinibacter sediminicola sp. nov.</title>
        <authorList>
            <person name="Wang Y.-H."/>
            <person name="Ye M.-Q."/>
            <person name="Du Z.-J."/>
        </authorList>
    </citation>
    <scope>NUCLEOTIDE SEQUENCE</scope>
    <source>
        <strain evidence="3">C21-152</strain>
    </source>
</reference>
<protein>
    <submittedName>
        <fullName evidence="3">UDP-2,3-diacylglucosamine diphosphatase LpxI</fullName>
        <ecNumber evidence="3">3.6.1.54</ecNumber>
    </submittedName>
</protein>
<dbReference type="Pfam" id="PF06230">
    <property type="entry name" value="LpxI_C"/>
    <property type="match status" value="1"/>
</dbReference>
<dbReference type="InterPro" id="IPR010415">
    <property type="entry name" value="LpxI_C"/>
</dbReference>
<dbReference type="Gene3D" id="3.40.50.20">
    <property type="match status" value="1"/>
</dbReference>
<sequence length="268" mass="27230">MARLAVIAGGGALPARIAAAHPDALFVTFDPQAGNLPDGAEVLHASFERAGALFAGLKAAGVTEVVFAGGLTRPKLNPLRFDAKTMALAPAVMAALKAGDDGLLRTVVGAFETEGFAVRGAADLVPDLTAPAGRLAGRAPAKADLADIDRAVTILTTLGPLDIGQGAVVVQGLVMGIETVQGTDAMLDFVAGTRARFRRDGGVLVKAPKPGQDLRVDMPALGPQTVTAAAEAGLNGIAFAAGRVLLLDRDEMIVRAQAAGLFLLGQEV</sequence>